<accession>A0A060HVL7</accession>
<dbReference type="HOGENOM" id="CLU_3083977_0_0_5"/>
<protein>
    <submittedName>
        <fullName evidence="1">Uncharacterized protein</fullName>
    </submittedName>
</protein>
<gene>
    <name evidence="1" type="ORF">IE4771_CH01879</name>
</gene>
<evidence type="ECO:0000313" key="2">
    <source>
        <dbReference type="Proteomes" id="UP000027180"/>
    </source>
</evidence>
<organism evidence="1 2">
    <name type="scientific">Rhizobium etli bv. mimosae str. IE4771</name>
    <dbReference type="NCBI Taxonomy" id="1432050"/>
    <lineage>
        <taxon>Bacteria</taxon>
        <taxon>Pseudomonadati</taxon>
        <taxon>Pseudomonadota</taxon>
        <taxon>Alphaproteobacteria</taxon>
        <taxon>Hyphomicrobiales</taxon>
        <taxon>Rhizobiaceae</taxon>
        <taxon>Rhizobium/Agrobacterium group</taxon>
        <taxon>Rhizobium</taxon>
    </lineage>
</organism>
<reference evidence="1 2" key="1">
    <citation type="submission" date="2013-12" db="EMBL/GenBank/DDBJ databases">
        <title>Complete genome sequence of Rhizobium etli bv. mimosae IE4771.</title>
        <authorList>
            <person name="Bustos P."/>
            <person name="Santamaria R.I."/>
            <person name="Lozano L."/>
            <person name="Ormeno-Orrillo E."/>
            <person name="Rogel M.A."/>
            <person name="Romero D."/>
            <person name="Cevallos M.A."/>
            <person name="Martinez-Romero E."/>
            <person name="Gonzalez V."/>
        </authorList>
    </citation>
    <scope>NUCLEOTIDE SEQUENCE [LARGE SCALE GENOMIC DNA]</scope>
    <source>
        <strain evidence="1 2">IE4771</strain>
    </source>
</reference>
<dbReference type="KEGG" id="rei:IE4771_CH01879"/>
<name>A0A060HVL7_RHIET</name>
<dbReference type="AlphaFoldDB" id="A0A060HVL7"/>
<dbReference type="EMBL" id="CP006986">
    <property type="protein sequence ID" value="AIC27003.1"/>
    <property type="molecule type" value="Genomic_DNA"/>
</dbReference>
<sequence>MEQIGAMSITRTRGEPKVRKVGTYKLKLCGGPVFGASEAYDKSGRLMTPHPT</sequence>
<dbReference type="Proteomes" id="UP000027180">
    <property type="component" value="Chromosome"/>
</dbReference>
<proteinExistence type="predicted"/>
<evidence type="ECO:0000313" key="1">
    <source>
        <dbReference type="EMBL" id="AIC27003.1"/>
    </source>
</evidence>